<feature type="non-terminal residue" evidence="1">
    <location>
        <position position="1"/>
    </location>
</feature>
<name>A0AAV2RVS1_MEGNR</name>
<dbReference type="AlphaFoldDB" id="A0AAV2RVS1"/>
<dbReference type="Proteomes" id="UP001497623">
    <property type="component" value="Unassembled WGS sequence"/>
</dbReference>
<keyword evidence="2" id="KW-1185">Reference proteome</keyword>
<accession>A0AAV2RVS1</accession>
<dbReference type="EMBL" id="CAXKWB010030729">
    <property type="protein sequence ID" value="CAL4138289.1"/>
    <property type="molecule type" value="Genomic_DNA"/>
</dbReference>
<reference evidence="1 2" key="1">
    <citation type="submission" date="2024-05" db="EMBL/GenBank/DDBJ databases">
        <authorList>
            <person name="Wallberg A."/>
        </authorList>
    </citation>
    <scope>NUCLEOTIDE SEQUENCE [LARGE SCALE GENOMIC DNA]</scope>
</reference>
<proteinExistence type="predicted"/>
<evidence type="ECO:0000313" key="1">
    <source>
        <dbReference type="EMBL" id="CAL4138289.1"/>
    </source>
</evidence>
<organism evidence="1 2">
    <name type="scientific">Meganyctiphanes norvegica</name>
    <name type="common">Northern krill</name>
    <name type="synonym">Thysanopoda norvegica</name>
    <dbReference type="NCBI Taxonomy" id="48144"/>
    <lineage>
        <taxon>Eukaryota</taxon>
        <taxon>Metazoa</taxon>
        <taxon>Ecdysozoa</taxon>
        <taxon>Arthropoda</taxon>
        <taxon>Crustacea</taxon>
        <taxon>Multicrustacea</taxon>
        <taxon>Malacostraca</taxon>
        <taxon>Eumalacostraca</taxon>
        <taxon>Eucarida</taxon>
        <taxon>Euphausiacea</taxon>
        <taxon>Euphausiidae</taxon>
        <taxon>Meganyctiphanes</taxon>
    </lineage>
</organism>
<gene>
    <name evidence="1" type="ORF">MNOR_LOCUS28195</name>
</gene>
<protein>
    <submittedName>
        <fullName evidence="1">Uncharacterized protein</fullName>
    </submittedName>
</protein>
<evidence type="ECO:0000313" key="2">
    <source>
        <dbReference type="Proteomes" id="UP001497623"/>
    </source>
</evidence>
<comment type="caution">
    <text evidence="1">The sequence shown here is derived from an EMBL/GenBank/DDBJ whole genome shotgun (WGS) entry which is preliminary data.</text>
</comment>
<sequence>AQVMKLWLYLPCEPDVNTCPPVTHDDYVLALSAPDARATLTSFSGRLGSSAAILQLPPTLQLLGVGVTVAELPTLIARLPHLPQLGGLGISIQCRDMASVSALTQLQLPTSGRRLSLEIDVYLYGAGNTDGRDIGTLLQRLTTGREWDKLDLYLYDATISGVGLIQLLQTLRQEQGMCKDITIWSSQPPPTDLEEVKTRSSGCVKGEIKWHCGSLKTVIDMK</sequence>